<dbReference type="InterPro" id="IPR036097">
    <property type="entry name" value="HisK_dim/P_sf"/>
</dbReference>
<dbReference type="InterPro" id="IPR003661">
    <property type="entry name" value="HisK_dim/P_dom"/>
</dbReference>
<dbReference type="InterPro" id="IPR013767">
    <property type="entry name" value="PAS_fold"/>
</dbReference>
<dbReference type="AlphaFoldDB" id="A0A972VZ07"/>
<dbReference type="GO" id="GO:0006355">
    <property type="term" value="P:regulation of DNA-templated transcription"/>
    <property type="evidence" value="ECO:0007669"/>
    <property type="project" value="InterPro"/>
</dbReference>
<dbReference type="PANTHER" id="PTHR43065">
    <property type="entry name" value="SENSOR HISTIDINE KINASE"/>
    <property type="match status" value="1"/>
</dbReference>
<evidence type="ECO:0000256" key="5">
    <source>
        <dbReference type="ARBA" id="ARBA00022741"/>
    </source>
</evidence>
<dbReference type="Gene3D" id="1.10.287.130">
    <property type="match status" value="1"/>
</dbReference>
<dbReference type="SMART" id="SM00388">
    <property type="entry name" value="HisKA"/>
    <property type="match status" value="1"/>
</dbReference>
<feature type="domain" description="Histidine kinase" evidence="10">
    <location>
        <begin position="115"/>
        <end position="340"/>
    </location>
</feature>
<keyword evidence="4" id="KW-0808">Transferase</keyword>
<dbReference type="InterPro" id="IPR036890">
    <property type="entry name" value="HATPase_C_sf"/>
</dbReference>
<name>A0A972VZ07_9GAMM</name>
<dbReference type="InterPro" id="IPR000700">
    <property type="entry name" value="PAS-assoc_C"/>
</dbReference>
<evidence type="ECO:0000259" key="11">
    <source>
        <dbReference type="PROSITE" id="PS50110"/>
    </source>
</evidence>
<evidence type="ECO:0000256" key="1">
    <source>
        <dbReference type="ARBA" id="ARBA00000085"/>
    </source>
</evidence>
<dbReference type="PROSITE" id="PS50113">
    <property type="entry name" value="PAC"/>
    <property type="match status" value="1"/>
</dbReference>
<dbReference type="Gene3D" id="3.40.50.2300">
    <property type="match status" value="1"/>
</dbReference>
<dbReference type="Pfam" id="PF02518">
    <property type="entry name" value="HATPase_c"/>
    <property type="match status" value="1"/>
</dbReference>
<evidence type="ECO:0000256" key="8">
    <source>
        <dbReference type="ARBA" id="ARBA00023012"/>
    </source>
</evidence>
<dbReference type="Pfam" id="PF00989">
    <property type="entry name" value="PAS"/>
    <property type="match status" value="1"/>
</dbReference>
<dbReference type="SUPFAM" id="SSF55874">
    <property type="entry name" value="ATPase domain of HSP90 chaperone/DNA topoisomerase II/histidine kinase"/>
    <property type="match status" value="1"/>
</dbReference>
<evidence type="ECO:0000313" key="13">
    <source>
        <dbReference type="EMBL" id="NQV66161.1"/>
    </source>
</evidence>
<evidence type="ECO:0000313" key="14">
    <source>
        <dbReference type="Proteomes" id="UP000754644"/>
    </source>
</evidence>
<dbReference type="GO" id="GO:0000155">
    <property type="term" value="F:phosphorelay sensor kinase activity"/>
    <property type="evidence" value="ECO:0007669"/>
    <property type="project" value="InterPro"/>
</dbReference>
<feature type="modified residue" description="4-aspartylphosphate" evidence="9">
    <location>
        <position position="417"/>
    </location>
</feature>
<dbReference type="PRINTS" id="PR00344">
    <property type="entry name" value="BCTRLSENSOR"/>
</dbReference>
<sequence>VTVWNHATSILTGLSQNRAMGQRLLLDKLRSPSTNLQQVIDDALLGIETEYLDFTVARFSGKTTHMLIHTTTRRDKHGKIIGALLTATDVTHVREQEQQSSQTNKMIALGNLTGGVAHDFNNLLTVIIGNLTLLTEDKQTLTDVEFDEIASDALSAANDGANLTQQLLLFARRQRLDPVPTNINELIANVARMLQRNLDQQIALKITPHESSPFGLVDPAMLESAIVNLCFNARDALDGQGLIEVAVGLHTITTSEAALATDRAIGDYVSISVIDNGGGISAAVLEHIFEPFWTTKPLGKGSGLGLSMVQGFAAQSLGFVTVDSAPGKPTKVTLNLPKYSAPVLLGSVSAPTIASEKPKSTKANLAKVLVVEDDAIIRTFALRCLASLGHSTAQAANAAEAIDTLQQDPEISIVFSDIRMPGALSGRDLQQLITEHYPHIKIVLTTGYEDLAMIAAGNANQDFNDKIKILKKPYTRASLTETLASLT</sequence>
<comment type="caution">
    <text evidence="13">The sequence shown here is derived from an EMBL/GenBank/DDBJ whole genome shotgun (WGS) entry which is preliminary data.</text>
</comment>
<dbReference type="CDD" id="cd00082">
    <property type="entry name" value="HisKA"/>
    <property type="match status" value="1"/>
</dbReference>
<keyword evidence="3 9" id="KW-0597">Phosphoprotein</keyword>
<dbReference type="SUPFAM" id="SSF47384">
    <property type="entry name" value="Homodimeric domain of signal transducing histidine kinase"/>
    <property type="match status" value="1"/>
</dbReference>
<evidence type="ECO:0000256" key="9">
    <source>
        <dbReference type="PROSITE-ProRule" id="PRU00169"/>
    </source>
</evidence>
<dbReference type="SUPFAM" id="SSF52172">
    <property type="entry name" value="CheY-like"/>
    <property type="match status" value="1"/>
</dbReference>
<evidence type="ECO:0000256" key="2">
    <source>
        <dbReference type="ARBA" id="ARBA00012438"/>
    </source>
</evidence>
<keyword evidence="7" id="KW-0067">ATP-binding</keyword>
<dbReference type="InterPro" id="IPR004358">
    <property type="entry name" value="Sig_transdc_His_kin-like_C"/>
</dbReference>
<dbReference type="InterPro" id="IPR001789">
    <property type="entry name" value="Sig_transdc_resp-reg_receiver"/>
</dbReference>
<feature type="domain" description="PAC" evidence="12">
    <location>
        <begin position="50"/>
        <end position="102"/>
    </location>
</feature>
<dbReference type="PROSITE" id="PS50109">
    <property type="entry name" value="HIS_KIN"/>
    <property type="match status" value="1"/>
</dbReference>
<dbReference type="InterPro" id="IPR005467">
    <property type="entry name" value="His_kinase_dom"/>
</dbReference>
<evidence type="ECO:0000259" key="10">
    <source>
        <dbReference type="PROSITE" id="PS50109"/>
    </source>
</evidence>
<evidence type="ECO:0000256" key="6">
    <source>
        <dbReference type="ARBA" id="ARBA00022777"/>
    </source>
</evidence>
<organism evidence="13 14">
    <name type="scientific">SAR86 cluster bacterium</name>
    <dbReference type="NCBI Taxonomy" id="2030880"/>
    <lineage>
        <taxon>Bacteria</taxon>
        <taxon>Pseudomonadati</taxon>
        <taxon>Pseudomonadota</taxon>
        <taxon>Gammaproteobacteria</taxon>
        <taxon>SAR86 cluster</taxon>
    </lineage>
</organism>
<dbReference type="NCBIfam" id="TIGR00229">
    <property type="entry name" value="sensory_box"/>
    <property type="match status" value="1"/>
</dbReference>
<keyword evidence="8" id="KW-0902">Two-component regulatory system</keyword>
<protein>
    <recommendedName>
        <fullName evidence="2">histidine kinase</fullName>
        <ecNumber evidence="2">2.7.13.3</ecNumber>
    </recommendedName>
</protein>
<dbReference type="Proteomes" id="UP000754644">
    <property type="component" value="Unassembled WGS sequence"/>
</dbReference>
<accession>A0A972VZ07</accession>
<proteinExistence type="predicted"/>
<gene>
    <name evidence="13" type="ORF">HQ497_12435</name>
</gene>
<dbReference type="InterPro" id="IPR011006">
    <property type="entry name" value="CheY-like_superfamily"/>
</dbReference>
<dbReference type="EMBL" id="JABMOJ010000469">
    <property type="protein sequence ID" value="NQV66161.1"/>
    <property type="molecule type" value="Genomic_DNA"/>
</dbReference>
<dbReference type="InterPro" id="IPR000014">
    <property type="entry name" value="PAS"/>
</dbReference>
<reference evidence="13" key="1">
    <citation type="submission" date="2020-05" db="EMBL/GenBank/DDBJ databases">
        <title>Sulfur intermediates as new biogeochemical hubs in an aquatic model microbial ecosystem.</title>
        <authorList>
            <person name="Vigneron A."/>
        </authorList>
    </citation>
    <scope>NUCLEOTIDE SEQUENCE</scope>
    <source>
        <strain evidence="13">Bin.250</strain>
    </source>
</reference>
<comment type="catalytic activity">
    <reaction evidence="1">
        <text>ATP + protein L-histidine = ADP + protein N-phospho-L-histidine.</text>
        <dbReference type="EC" id="2.7.13.3"/>
    </reaction>
</comment>
<dbReference type="EC" id="2.7.13.3" evidence="2"/>
<dbReference type="Gene3D" id="3.30.450.20">
    <property type="entry name" value="PAS domain"/>
    <property type="match status" value="1"/>
</dbReference>
<dbReference type="Gene3D" id="3.30.565.10">
    <property type="entry name" value="Histidine kinase-like ATPase, C-terminal domain"/>
    <property type="match status" value="1"/>
</dbReference>
<dbReference type="SMART" id="SM00387">
    <property type="entry name" value="HATPase_c"/>
    <property type="match status" value="1"/>
</dbReference>
<dbReference type="PROSITE" id="PS50110">
    <property type="entry name" value="RESPONSE_REGULATORY"/>
    <property type="match status" value="1"/>
</dbReference>
<feature type="domain" description="Response regulatory" evidence="11">
    <location>
        <begin position="367"/>
        <end position="487"/>
    </location>
</feature>
<dbReference type="Pfam" id="PF00072">
    <property type="entry name" value="Response_reg"/>
    <property type="match status" value="1"/>
</dbReference>
<feature type="non-terminal residue" evidence="13">
    <location>
        <position position="1"/>
    </location>
</feature>
<dbReference type="SUPFAM" id="SSF55785">
    <property type="entry name" value="PYP-like sensor domain (PAS domain)"/>
    <property type="match status" value="1"/>
</dbReference>
<dbReference type="SMART" id="SM00448">
    <property type="entry name" value="REC"/>
    <property type="match status" value="1"/>
</dbReference>
<keyword evidence="6" id="KW-0418">Kinase</keyword>
<dbReference type="Pfam" id="PF00512">
    <property type="entry name" value="HisKA"/>
    <property type="match status" value="1"/>
</dbReference>
<evidence type="ECO:0000256" key="4">
    <source>
        <dbReference type="ARBA" id="ARBA00022679"/>
    </source>
</evidence>
<dbReference type="InterPro" id="IPR035965">
    <property type="entry name" value="PAS-like_dom_sf"/>
</dbReference>
<dbReference type="GO" id="GO:0005524">
    <property type="term" value="F:ATP binding"/>
    <property type="evidence" value="ECO:0007669"/>
    <property type="project" value="UniProtKB-KW"/>
</dbReference>
<dbReference type="InterPro" id="IPR003594">
    <property type="entry name" value="HATPase_dom"/>
</dbReference>
<keyword evidence="5" id="KW-0547">Nucleotide-binding</keyword>
<evidence type="ECO:0000256" key="3">
    <source>
        <dbReference type="ARBA" id="ARBA00022553"/>
    </source>
</evidence>
<dbReference type="PANTHER" id="PTHR43065:SF49">
    <property type="entry name" value="HISTIDINE KINASE"/>
    <property type="match status" value="1"/>
</dbReference>
<evidence type="ECO:0000256" key="7">
    <source>
        <dbReference type="ARBA" id="ARBA00022840"/>
    </source>
</evidence>
<evidence type="ECO:0000259" key="12">
    <source>
        <dbReference type="PROSITE" id="PS50113"/>
    </source>
</evidence>